<protein>
    <submittedName>
        <fullName evidence="2">Uncharacterized protein</fullName>
    </submittedName>
</protein>
<evidence type="ECO:0000256" key="1">
    <source>
        <dbReference type="SAM" id="Phobius"/>
    </source>
</evidence>
<organism evidence="2 3">
    <name type="scientific">Eruca vesicaria subsp. sativa</name>
    <name type="common">Garden rocket</name>
    <name type="synonym">Eruca sativa</name>
    <dbReference type="NCBI Taxonomy" id="29727"/>
    <lineage>
        <taxon>Eukaryota</taxon>
        <taxon>Viridiplantae</taxon>
        <taxon>Streptophyta</taxon>
        <taxon>Embryophyta</taxon>
        <taxon>Tracheophyta</taxon>
        <taxon>Spermatophyta</taxon>
        <taxon>Magnoliopsida</taxon>
        <taxon>eudicotyledons</taxon>
        <taxon>Gunneridae</taxon>
        <taxon>Pentapetalae</taxon>
        <taxon>rosids</taxon>
        <taxon>malvids</taxon>
        <taxon>Brassicales</taxon>
        <taxon>Brassicaceae</taxon>
        <taxon>Brassiceae</taxon>
        <taxon>Eruca</taxon>
    </lineage>
</organism>
<feature type="transmembrane region" description="Helical" evidence="1">
    <location>
        <begin position="31"/>
        <end position="48"/>
    </location>
</feature>
<keyword evidence="1" id="KW-0812">Transmembrane</keyword>
<proteinExistence type="predicted"/>
<name>A0ABC8L890_ERUVS</name>
<keyword evidence="1" id="KW-0472">Membrane</keyword>
<comment type="caution">
    <text evidence="2">The sequence shown here is derived from an EMBL/GenBank/DDBJ whole genome shotgun (WGS) entry which is preliminary data.</text>
</comment>
<evidence type="ECO:0000313" key="2">
    <source>
        <dbReference type="EMBL" id="CAH8375583.1"/>
    </source>
</evidence>
<sequence>MKLKDQGKYNEQKLLNLEKTVYELSKKKSSAKQMVCLLVVIGLALLLLRGNSCKSFKGECTFGVSAMKLLDLSRLKYRSV</sequence>
<keyword evidence="1" id="KW-1133">Transmembrane helix</keyword>
<accession>A0ABC8L890</accession>
<dbReference type="EMBL" id="CAKOAT010459598">
    <property type="protein sequence ID" value="CAH8375583.1"/>
    <property type="molecule type" value="Genomic_DNA"/>
</dbReference>
<reference evidence="2 3" key="1">
    <citation type="submission" date="2022-03" db="EMBL/GenBank/DDBJ databases">
        <authorList>
            <person name="Macdonald S."/>
            <person name="Ahmed S."/>
            <person name="Newling K."/>
        </authorList>
    </citation>
    <scope>NUCLEOTIDE SEQUENCE [LARGE SCALE GENOMIC DNA]</scope>
</reference>
<keyword evidence="3" id="KW-1185">Reference proteome</keyword>
<dbReference type="Proteomes" id="UP001642260">
    <property type="component" value="Unassembled WGS sequence"/>
</dbReference>
<evidence type="ECO:0000313" key="3">
    <source>
        <dbReference type="Proteomes" id="UP001642260"/>
    </source>
</evidence>
<dbReference type="AlphaFoldDB" id="A0ABC8L890"/>
<gene>
    <name evidence="2" type="ORF">ERUC_LOCUS32200</name>
</gene>